<dbReference type="Gene3D" id="3.30.2000.20">
    <property type="match status" value="1"/>
</dbReference>
<keyword evidence="1" id="KW-0812">Transmembrane</keyword>
<dbReference type="EMBL" id="LR797210">
    <property type="protein sequence ID" value="CAB4194523.1"/>
    <property type="molecule type" value="Genomic_DNA"/>
</dbReference>
<reference evidence="2" key="1">
    <citation type="submission" date="2020-05" db="EMBL/GenBank/DDBJ databases">
        <authorList>
            <person name="Chiriac C."/>
            <person name="Salcher M."/>
            <person name="Ghai R."/>
            <person name="Kavagutti S V."/>
        </authorList>
    </citation>
    <scope>NUCLEOTIDE SEQUENCE</scope>
</reference>
<evidence type="ECO:0000256" key="1">
    <source>
        <dbReference type="SAM" id="Phobius"/>
    </source>
</evidence>
<gene>
    <name evidence="2" type="ORF">UFOVP1254_102</name>
</gene>
<keyword evidence="1" id="KW-0472">Membrane</keyword>
<feature type="transmembrane region" description="Helical" evidence="1">
    <location>
        <begin position="12"/>
        <end position="37"/>
    </location>
</feature>
<evidence type="ECO:0000313" key="2">
    <source>
        <dbReference type="EMBL" id="CAB4194523.1"/>
    </source>
</evidence>
<sequence>MSIVKVRAALEAQLALVAPVIPPVAILSVVIGATAVFTTATPHGLVTGLPVTLPGYTGGTPTLPGVYSAVVLSSTTFSLQNTATKATVSLSAAGSGGVVSANLTSFQNAVFQPVSGIPHQEVHMVPFKPDEPTQGAGYYREHGLFQVTLVYPLGVGTGALLARAEQIRSSFRRGSSFESDGVTIQIPDTPEFGHLDGSEDSIRMPVKIYYSANIFN</sequence>
<dbReference type="Pfam" id="PF13554">
    <property type="entry name" value="Phage_tail_terminator_5"/>
    <property type="match status" value="1"/>
</dbReference>
<dbReference type="InterPro" id="IPR025395">
    <property type="entry name" value="Phage_tail_terminator-like"/>
</dbReference>
<accession>A0A6J5RBF9</accession>
<protein>
    <submittedName>
        <fullName evidence="2">Uncharacterized protein</fullName>
    </submittedName>
</protein>
<proteinExistence type="predicted"/>
<organism evidence="2">
    <name type="scientific">uncultured Caudovirales phage</name>
    <dbReference type="NCBI Taxonomy" id="2100421"/>
    <lineage>
        <taxon>Viruses</taxon>
        <taxon>Duplodnaviria</taxon>
        <taxon>Heunggongvirae</taxon>
        <taxon>Uroviricota</taxon>
        <taxon>Caudoviricetes</taxon>
        <taxon>Peduoviridae</taxon>
        <taxon>Maltschvirus</taxon>
        <taxon>Maltschvirus maltsch</taxon>
    </lineage>
</organism>
<keyword evidence="1" id="KW-1133">Transmembrane helix</keyword>
<name>A0A6J5RBF9_9CAUD</name>